<dbReference type="EMBL" id="LNKT01000023">
    <property type="protein sequence ID" value="KYJ86542.1"/>
    <property type="molecule type" value="Genomic_DNA"/>
</dbReference>
<dbReference type="Gene3D" id="1.10.132.50">
    <property type="entry name" value="ATP synthase (C/AC39) subunit, domain 3"/>
    <property type="match status" value="1"/>
</dbReference>
<keyword evidence="4" id="KW-1185">Reference proteome</keyword>
<dbReference type="OrthoDB" id="12298at2"/>
<dbReference type="RefSeq" id="WP_067330855.1">
    <property type="nucleotide sequence ID" value="NZ_LNKT01000023.1"/>
</dbReference>
<evidence type="ECO:0000313" key="4">
    <source>
        <dbReference type="Proteomes" id="UP000075359"/>
    </source>
</evidence>
<organism evidence="3 4">
    <name type="scientific">Sulfurovum riftiae</name>
    <dbReference type="NCBI Taxonomy" id="1630136"/>
    <lineage>
        <taxon>Bacteria</taxon>
        <taxon>Pseudomonadati</taxon>
        <taxon>Campylobacterota</taxon>
        <taxon>Epsilonproteobacteria</taxon>
        <taxon>Campylobacterales</taxon>
        <taxon>Sulfurovaceae</taxon>
        <taxon>Sulfurovum</taxon>
    </lineage>
</organism>
<evidence type="ECO:0000256" key="2">
    <source>
        <dbReference type="ARBA" id="ARBA00023065"/>
    </source>
</evidence>
<name>A0A151CG71_9BACT</name>
<keyword evidence="2" id="KW-0406">Ion transport</keyword>
<proteinExistence type="predicted"/>
<sequence length="281" mass="31917">MPLAKAAEYGYLSAKCHVLRSRLLDGEKLKELSASRSIGEFTGALSATPYAAFISDISLEGVHHGLMAAFSYQNHRLTRDLAKRQKAIFRLFFNEKYALLDQKIAGRTAGNEEQVFHRIDKEYIGKIEKGIGHFSPSEQRQFRKIIGSYFDLLNLYNLVKLRLLYGLSVEETLSNMFPYTGKFTLPLLNELCGAKKLQELSVALQPYLGETFEDYETFRKVLYRYHRSTLLSVWSGYPFSLTLPFSLLRLIELEISDLKAIVEGIAFGLESKEISLMTVGS</sequence>
<dbReference type="InterPro" id="IPR036079">
    <property type="entry name" value="ATPase_csu/dsu_sf"/>
</dbReference>
<gene>
    <name evidence="3" type="ORF">AS592_06990</name>
</gene>
<dbReference type="PANTHER" id="PTHR38682:SF1">
    <property type="entry name" value="V-TYPE ATP SYNTHASE SUBUNIT C"/>
    <property type="match status" value="1"/>
</dbReference>
<dbReference type="Proteomes" id="UP000075359">
    <property type="component" value="Unassembled WGS sequence"/>
</dbReference>
<dbReference type="GO" id="GO:0046961">
    <property type="term" value="F:proton-transporting ATPase activity, rotational mechanism"/>
    <property type="evidence" value="ECO:0007669"/>
    <property type="project" value="InterPro"/>
</dbReference>
<keyword evidence="1" id="KW-0813">Transport</keyword>
<dbReference type="InterPro" id="IPR044911">
    <property type="entry name" value="V-type_ATPase_csu/dsu_dom_3"/>
</dbReference>
<accession>A0A151CG71</accession>
<evidence type="ECO:0008006" key="5">
    <source>
        <dbReference type="Google" id="ProtNLM"/>
    </source>
</evidence>
<dbReference type="InterPro" id="IPR002843">
    <property type="entry name" value="ATPase_V0-cplx_csu/dsu"/>
</dbReference>
<protein>
    <recommendedName>
        <fullName evidence="5">ATPase</fullName>
    </recommendedName>
</protein>
<dbReference type="Pfam" id="PF01992">
    <property type="entry name" value="vATP-synt_AC39"/>
    <property type="match status" value="1"/>
</dbReference>
<dbReference type="SUPFAM" id="SSF103486">
    <property type="entry name" value="V-type ATP synthase subunit C"/>
    <property type="match status" value="1"/>
</dbReference>
<evidence type="ECO:0000313" key="3">
    <source>
        <dbReference type="EMBL" id="KYJ86542.1"/>
    </source>
</evidence>
<evidence type="ECO:0000256" key="1">
    <source>
        <dbReference type="ARBA" id="ARBA00022448"/>
    </source>
</evidence>
<reference evidence="3 4" key="1">
    <citation type="submission" date="2015-11" db="EMBL/GenBank/DDBJ databases">
        <title>Draft genome of Sulfurovum riftiae 1812E, a member of the Epsilonproteobacteria isolated from the tube of the deep-sea hydrothermal vent tubewom Riftia pachyptila.</title>
        <authorList>
            <person name="Vetriani C."/>
            <person name="Giovannelli D."/>
        </authorList>
    </citation>
    <scope>NUCLEOTIDE SEQUENCE [LARGE SCALE GENOMIC DNA]</scope>
    <source>
        <strain evidence="3 4">1812E</strain>
    </source>
</reference>
<dbReference type="PANTHER" id="PTHR38682">
    <property type="entry name" value="V-TYPE ATP SYNTHASE SUBUNIT C"/>
    <property type="match status" value="1"/>
</dbReference>
<dbReference type="InterPro" id="IPR050873">
    <property type="entry name" value="V-ATPase_V0D/AC39_subunit"/>
</dbReference>
<dbReference type="AlphaFoldDB" id="A0A151CG71"/>
<dbReference type="STRING" id="1630136.AS592_06990"/>
<comment type="caution">
    <text evidence="3">The sequence shown here is derived from an EMBL/GenBank/DDBJ whole genome shotgun (WGS) entry which is preliminary data.</text>
</comment>